<evidence type="ECO:0000313" key="1">
    <source>
        <dbReference type="EMBL" id="KAK9028192.1"/>
    </source>
</evidence>
<proteinExistence type="predicted"/>
<organism evidence="1 2">
    <name type="scientific">Hibiscus sabdariffa</name>
    <name type="common">roselle</name>
    <dbReference type="NCBI Taxonomy" id="183260"/>
    <lineage>
        <taxon>Eukaryota</taxon>
        <taxon>Viridiplantae</taxon>
        <taxon>Streptophyta</taxon>
        <taxon>Embryophyta</taxon>
        <taxon>Tracheophyta</taxon>
        <taxon>Spermatophyta</taxon>
        <taxon>Magnoliopsida</taxon>
        <taxon>eudicotyledons</taxon>
        <taxon>Gunneridae</taxon>
        <taxon>Pentapetalae</taxon>
        <taxon>rosids</taxon>
        <taxon>malvids</taxon>
        <taxon>Malvales</taxon>
        <taxon>Malvaceae</taxon>
        <taxon>Malvoideae</taxon>
        <taxon>Hibiscus</taxon>
    </lineage>
</organism>
<name>A0ABR2STE6_9ROSI</name>
<sequence>MGSDGKLSTNNILNKDGLDLVKKNEIVTRTQGLSQQQLIHSKDLSVGPTALAPNALALTLQWMMDSGGTSSSTPASSIFALCCETYPHL</sequence>
<protein>
    <submittedName>
        <fullName evidence="1">Uncharacterized protein</fullName>
    </submittedName>
</protein>
<keyword evidence="2" id="KW-1185">Reference proteome</keyword>
<dbReference type="Proteomes" id="UP001396334">
    <property type="component" value="Unassembled WGS sequence"/>
</dbReference>
<comment type="caution">
    <text evidence="1">The sequence shown here is derived from an EMBL/GenBank/DDBJ whole genome shotgun (WGS) entry which is preliminary data.</text>
</comment>
<gene>
    <name evidence="1" type="ORF">V6N11_068003</name>
</gene>
<accession>A0ABR2STE6</accession>
<evidence type="ECO:0000313" key="2">
    <source>
        <dbReference type="Proteomes" id="UP001396334"/>
    </source>
</evidence>
<reference evidence="1 2" key="1">
    <citation type="journal article" date="2024" name="G3 (Bethesda)">
        <title>Genome assembly of Hibiscus sabdariffa L. provides insights into metabolisms of medicinal natural products.</title>
        <authorList>
            <person name="Kim T."/>
        </authorList>
    </citation>
    <scope>NUCLEOTIDE SEQUENCE [LARGE SCALE GENOMIC DNA]</scope>
    <source>
        <strain evidence="1">TK-2024</strain>
        <tissue evidence="1">Old leaves</tissue>
    </source>
</reference>
<dbReference type="EMBL" id="JBBPBN010000012">
    <property type="protein sequence ID" value="KAK9028192.1"/>
    <property type="molecule type" value="Genomic_DNA"/>
</dbReference>